<keyword evidence="6 9" id="KW-0227">DNA damage</keyword>
<dbReference type="FunFam" id="1.10.10.10:FF:000214">
    <property type="entry name" value="Methylated-DNA--protein-cysteine methyltransferase"/>
    <property type="match status" value="1"/>
</dbReference>
<dbReference type="HAMAP" id="MF_00772">
    <property type="entry name" value="OGT"/>
    <property type="match status" value="1"/>
</dbReference>
<dbReference type="Gene3D" id="3.30.160.70">
    <property type="entry name" value="Methylated DNA-protein cysteine methyltransferase domain"/>
    <property type="match status" value="1"/>
</dbReference>
<evidence type="ECO:0000259" key="11">
    <source>
        <dbReference type="Pfam" id="PF02870"/>
    </source>
</evidence>
<keyword evidence="3 9" id="KW-0963">Cytoplasm</keyword>
<keyword evidence="7 9" id="KW-0234">DNA repair</keyword>
<evidence type="ECO:0000256" key="2">
    <source>
        <dbReference type="ARBA" id="ARBA00008711"/>
    </source>
</evidence>
<keyword evidence="4 9" id="KW-0489">Methyltransferase</keyword>
<dbReference type="KEGG" id="atq:GH723_10500"/>
<dbReference type="Pfam" id="PF02870">
    <property type="entry name" value="Methyltransf_1N"/>
    <property type="match status" value="1"/>
</dbReference>
<dbReference type="InterPro" id="IPR036631">
    <property type="entry name" value="MGMT_N_sf"/>
</dbReference>
<comment type="miscellaneous">
    <text evidence="9">This enzyme catalyzes only one turnover and therefore is not strictly catalytic. According to one definition, an enzyme is a biocatalyst that acts repeatedly and over many reaction cycles.</text>
</comment>
<comment type="catalytic activity">
    <reaction evidence="8 9">
        <text>a 6-O-methyl-2'-deoxyguanosine in DNA + L-cysteinyl-[protein] = S-methyl-L-cysteinyl-[protein] + a 2'-deoxyguanosine in DNA</text>
        <dbReference type="Rhea" id="RHEA:24000"/>
        <dbReference type="Rhea" id="RHEA-COMP:10131"/>
        <dbReference type="Rhea" id="RHEA-COMP:10132"/>
        <dbReference type="Rhea" id="RHEA-COMP:11367"/>
        <dbReference type="Rhea" id="RHEA-COMP:11368"/>
        <dbReference type="ChEBI" id="CHEBI:29950"/>
        <dbReference type="ChEBI" id="CHEBI:82612"/>
        <dbReference type="ChEBI" id="CHEBI:85445"/>
        <dbReference type="ChEBI" id="CHEBI:85448"/>
        <dbReference type="EC" id="2.1.1.63"/>
    </reaction>
</comment>
<dbReference type="PANTHER" id="PTHR10815">
    <property type="entry name" value="METHYLATED-DNA--PROTEIN-CYSTEINE METHYLTRANSFERASE"/>
    <property type="match status" value="1"/>
</dbReference>
<evidence type="ECO:0000256" key="7">
    <source>
        <dbReference type="ARBA" id="ARBA00023204"/>
    </source>
</evidence>
<name>A0A5Q2RLN2_9ACTN</name>
<dbReference type="InterPro" id="IPR036388">
    <property type="entry name" value="WH-like_DNA-bd_sf"/>
</dbReference>
<dbReference type="PANTHER" id="PTHR10815:SF13">
    <property type="entry name" value="METHYLATED-DNA--PROTEIN-CYSTEINE METHYLTRANSFERASE"/>
    <property type="match status" value="1"/>
</dbReference>
<dbReference type="GO" id="GO:0006307">
    <property type="term" value="P:DNA alkylation repair"/>
    <property type="evidence" value="ECO:0007669"/>
    <property type="project" value="UniProtKB-UniRule"/>
</dbReference>
<evidence type="ECO:0000259" key="10">
    <source>
        <dbReference type="Pfam" id="PF01035"/>
    </source>
</evidence>
<evidence type="ECO:0000256" key="4">
    <source>
        <dbReference type="ARBA" id="ARBA00022603"/>
    </source>
</evidence>
<dbReference type="Gene3D" id="1.10.10.10">
    <property type="entry name" value="Winged helix-like DNA-binding domain superfamily/Winged helix DNA-binding domain"/>
    <property type="match status" value="1"/>
</dbReference>
<comment type="catalytic activity">
    <reaction evidence="1 9">
        <text>a 4-O-methyl-thymidine in DNA + L-cysteinyl-[protein] = a thymidine in DNA + S-methyl-L-cysteinyl-[protein]</text>
        <dbReference type="Rhea" id="RHEA:53428"/>
        <dbReference type="Rhea" id="RHEA-COMP:10131"/>
        <dbReference type="Rhea" id="RHEA-COMP:10132"/>
        <dbReference type="Rhea" id="RHEA-COMP:13555"/>
        <dbReference type="Rhea" id="RHEA-COMP:13556"/>
        <dbReference type="ChEBI" id="CHEBI:29950"/>
        <dbReference type="ChEBI" id="CHEBI:82612"/>
        <dbReference type="ChEBI" id="CHEBI:137386"/>
        <dbReference type="ChEBI" id="CHEBI:137387"/>
        <dbReference type="EC" id="2.1.1.63"/>
    </reaction>
</comment>
<dbReference type="RefSeq" id="WP_153759598.1">
    <property type="nucleotide sequence ID" value="NZ_CP045851.1"/>
</dbReference>
<accession>A0A5Q2RLN2</accession>
<dbReference type="SUPFAM" id="SSF46767">
    <property type="entry name" value="Methylated DNA-protein cysteine methyltransferase, C-terminal domain"/>
    <property type="match status" value="1"/>
</dbReference>
<dbReference type="GO" id="GO:0005737">
    <property type="term" value="C:cytoplasm"/>
    <property type="evidence" value="ECO:0007669"/>
    <property type="project" value="UniProtKB-SubCell"/>
</dbReference>
<reference evidence="12 13" key="1">
    <citation type="submission" date="2019-11" db="EMBL/GenBank/DDBJ databases">
        <authorList>
            <person name="He Y."/>
        </authorList>
    </citation>
    <scope>NUCLEOTIDE SEQUENCE [LARGE SCALE GENOMIC DNA]</scope>
    <source>
        <strain evidence="12 13">SCSIO 58843</strain>
    </source>
</reference>
<evidence type="ECO:0000256" key="1">
    <source>
        <dbReference type="ARBA" id="ARBA00001286"/>
    </source>
</evidence>
<comment type="subcellular location">
    <subcellularLocation>
        <location evidence="9">Cytoplasm</location>
    </subcellularLocation>
</comment>
<organism evidence="12 13">
    <name type="scientific">Actinomarinicola tropica</name>
    <dbReference type="NCBI Taxonomy" id="2789776"/>
    <lineage>
        <taxon>Bacteria</taxon>
        <taxon>Bacillati</taxon>
        <taxon>Actinomycetota</taxon>
        <taxon>Acidimicrobiia</taxon>
        <taxon>Acidimicrobiales</taxon>
        <taxon>Iamiaceae</taxon>
        <taxon>Actinomarinicola</taxon>
    </lineage>
</organism>
<dbReference type="CDD" id="cd06445">
    <property type="entry name" value="ATase"/>
    <property type="match status" value="1"/>
</dbReference>
<evidence type="ECO:0000256" key="3">
    <source>
        <dbReference type="ARBA" id="ARBA00022490"/>
    </source>
</evidence>
<dbReference type="AlphaFoldDB" id="A0A5Q2RLN2"/>
<dbReference type="NCBIfam" id="TIGR00589">
    <property type="entry name" value="ogt"/>
    <property type="match status" value="1"/>
</dbReference>
<dbReference type="InterPro" id="IPR014048">
    <property type="entry name" value="MethylDNA_cys_MeTrfase_DNA-bd"/>
</dbReference>
<dbReference type="InterPro" id="IPR008332">
    <property type="entry name" value="MethylG_MeTrfase_N"/>
</dbReference>
<gene>
    <name evidence="12" type="ORF">GH723_10500</name>
</gene>
<comment type="function">
    <text evidence="9">Involved in the cellular defense against the biological effects of O6-methylguanine (O6-MeG) and O4-methylthymine (O4-MeT) in DNA. Repairs the methylated nucleobase in DNA by stoichiometrically transferring the methyl group to a cysteine residue in the enzyme. This is a suicide reaction: the enzyme is irreversibly inactivated.</text>
</comment>
<evidence type="ECO:0000256" key="8">
    <source>
        <dbReference type="ARBA" id="ARBA00049348"/>
    </source>
</evidence>
<evidence type="ECO:0000256" key="9">
    <source>
        <dbReference type="HAMAP-Rule" id="MF_00772"/>
    </source>
</evidence>
<evidence type="ECO:0000313" key="12">
    <source>
        <dbReference type="EMBL" id="QGG95491.1"/>
    </source>
</evidence>
<evidence type="ECO:0000256" key="6">
    <source>
        <dbReference type="ARBA" id="ARBA00022763"/>
    </source>
</evidence>
<dbReference type="InterPro" id="IPR023546">
    <property type="entry name" value="MGMT"/>
</dbReference>
<feature type="domain" description="Methylated-DNA-[protein]-cysteine S-methyltransferase DNA binding" evidence="10">
    <location>
        <begin position="122"/>
        <end position="201"/>
    </location>
</feature>
<comment type="similarity">
    <text evidence="2 9">Belongs to the MGMT family.</text>
</comment>
<keyword evidence="13" id="KW-1185">Reference proteome</keyword>
<dbReference type="InterPro" id="IPR001497">
    <property type="entry name" value="MethylDNA_cys_MeTrfase_AS"/>
</dbReference>
<dbReference type="EC" id="2.1.1.63" evidence="9"/>
<dbReference type="GO" id="GO:0032259">
    <property type="term" value="P:methylation"/>
    <property type="evidence" value="ECO:0007669"/>
    <property type="project" value="UniProtKB-KW"/>
</dbReference>
<dbReference type="Pfam" id="PF01035">
    <property type="entry name" value="DNA_binding_1"/>
    <property type="match status" value="1"/>
</dbReference>
<feature type="domain" description="Methylguanine DNA methyltransferase ribonuclease-like" evidence="11">
    <location>
        <begin position="43"/>
        <end position="115"/>
    </location>
</feature>
<dbReference type="GO" id="GO:0003908">
    <property type="term" value="F:methylated-DNA-[protein]-cysteine S-methyltransferase activity"/>
    <property type="evidence" value="ECO:0007669"/>
    <property type="project" value="UniProtKB-UniRule"/>
</dbReference>
<evidence type="ECO:0000313" key="13">
    <source>
        <dbReference type="Proteomes" id="UP000334019"/>
    </source>
</evidence>
<proteinExistence type="inferred from homology"/>
<dbReference type="InterPro" id="IPR036217">
    <property type="entry name" value="MethylDNA_cys_MeTrfase_DNAb"/>
</dbReference>
<evidence type="ECO:0000256" key="5">
    <source>
        <dbReference type="ARBA" id="ARBA00022679"/>
    </source>
</evidence>
<dbReference type="EMBL" id="CP045851">
    <property type="protein sequence ID" value="QGG95491.1"/>
    <property type="molecule type" value="Genomic_DNA"/>
</dbReference>
<keyword evidence="5 9" id="KW-0808">Transferase</keyword>
<dbReference type="SUPFAM" id="SSF53155">
    <property type="entry name" value="Methylated DNA-protein cysteine methyltransferase domain"/>
    <property type="match status" value="1"/>
</dbReference>
<protein>
    <recommendedName>
        <fullName evidence="9">Methylated-DNA--protein-cysteine methyltransferase</fullName>
        <ecNumber evidence="9">2.1.1.63</ecNumber>
    </recommendedName>
    <alternativeName>
        <fullName evidence="9">6-O-methylguanine-DNA methyltransferase</fullName>
        <shortName evidence="9">MGMT</shortName>
    </alternativeName>
    <alternativeName>
        <fullName evidence="9">O-6-methylguanine-DNA-alkyltransferase</fullName>
    </alternativeName>
</protein>
<feature type="active site" description="Nucleophile; methyl group acceptor" evidence="9">
    <location>
        <position position="172"/>
    </location>
</feature>
<dbReference type="Proteomes" id="UP000334019">
    <property type="component" value="Chromosome"/>
</dbReference>
<dbReference type="PROSITE" id="PS00374">
    <property type="entry name" value="MGMT"/>
    <property type="match status" value="1"/>
</dbReference>
<sequence length="206" mass="22800">MSDDRIDIELEARLRRAAQEAAPFDLTRFVARALDEGLVDVAWARVDSPIGPLWVAGTDLGLLSVGFGDPDGGLDVIATRISPRILEAPGRLDEVRRELDEYFEGRRRHFDLPLDRRMSKGFRSEVLRVLERVDFGQTVSYLDLAERVGSPRAARAVGTAMATNPIPIVVPCHRVLRTGGHLGGYGGGLDAKRWLLTHEGVEPPRR</sequence>